<dbReference type="EMBL" id="JQ963481">
    <property type="protein sequence ID" value="AFN58328.1"/>
    <property type="molecule type" value="mRNA"/>
</dbReference>
<dbReference type="PRINTS" id="PR01680">
    <property type="entry name" value="TNFACTORR6"/>
</dbReference>
<dbReference type="SMART" id="SM00208">
    <property type="entry name" value="TNFR"/>
    <property type="match status" value="3"/>
</dbReference>
<feature type="chain" id="PRO_5003706612" evidence="2">
    <location>
        <begin position="23"/>
        <end position="327"/>
    </location>
</feature>
<organism evidence="4">
    <name type="scientific">Epinephelus coioides</name>
    <name type="common">Orange-spotted grouper</name>
    <name type="synonym">Epinephelus nebulosus</name>
    <dbReference type="NCBI Taxonomy" id="94232"/>
    <lineage>
        <taxon>Eukaryota</taxon>
        <taxon>Metazoa</taxon>
        <taxon>Chordata</taxon>
        <taxon>Craniata</taxon>
        <taxon>Vertebrata</taxon>
        <taxon>Euteleostomi</taxon>
        <taxon>Actinopterygii</taxon>
        <taxon>Neopterygii</taxon>
        <taxon>Teleostei</taxon>
        <taxon>Neoteleostei</taxon>
        <taxon>Acanthomorphata</taxon>
        <taxon>Eupercaria</taxon>
        <taxon>Perciformes</taxon>
        <taxon>Serranoidei</taxon>
        <taxon>Serranidae</taxon>
        <taxon>Epinephelinae</taxon>
        <taxon>Epinephelini</taxon>
        <taxon>Epinephelus</taxon>
    </lineage>
</organism>
<dbReference type="GO" id="GO:0009897">
    <property type="term" value="C:external side of plasma membrane"/>
    <property type="evidence" value="ECO:0007669"/>
    <property type="project" value="TreeGrafter"/>
</dbReference>
<evidence type="ECO:0000256" key="2">
    <source>
        <dbReference type="SAM" id="SignalP"/>
    </source>
</evidence>
<reference evidence="4" key="2">
    <citation type="submission" date="2012-04" db="EMBL/GenBank/DDBJ databases">
        <title>Characterization of a CD40 homolog gene from orange-spotted grouper, Epinephelus coioides.</title>
        <authorList>
            <person name="Huang Y."/>
            <person name="Huang X."/>
            <person name="Cai J."/>
            <person name="Qin Q."/>
        </authorList>
    </citation>
    <scope>NUCLEOTIDE SEQUENCE</scope>
</reference>
<evidence type="ECO:0000256" key="1">
    <source>
        <dbReference type="SAM" id="MobiDB-lite"/>
    </source>
</evidence>
<dbReference type="Gene3D" id="2.10.50.10">
    <property type="entry name" value="Tumor Necrosis Factor Receptor, subunit A, domain 2"/>
    <property type="match status" value="3"/>
</dbReference>
<feature type="domain" description="TNFR-Cys" evidence="3">
    <location>
        <begin position="154"/>
        <end position="193"/>
    </location>
</feature>
<dbReference type="GO" id="GO:0006955">
    <property type="term" value="P:immune response"/>
    <property type="evidence" value="ECO:0007669"/>
    <property type="project" value="InterPro"/>
</dbReference>
<evidence type="ECO:0000259" key="3">
    <source>
        <dbReference type="SMART" id="SM00208"/>
    </source>
</evidence>
<dbReference type="PANTHER" id="PTHR46875">
    <property type="entry name" value="TUMOR NECROSIS FACTOR RECEPTOR SUPERFAMILY MEMBER 5"/>
    <property type="match status" value="1"/>
</dbReference>
<dbReference type="InterPro" id="IPR034053">
    <property type="entry name" value="TNFRSF5_N_teleost"/>
</dbReference>
<reference evidence="4" key="1">
    <citation type="journal article" date="2011" name="BMC Genomics">
        <title>Transcriptome analysis of orange-spotted grouper (Epinephelus coioides) spleen in response to Singapore grouper iridovirus.</title>
        <authorList>
            <person name="Huang Y."/>
            <person name="Huang X."/>
            <person name="Yan Y."/>
            <person name="Cai J."/>
            <person name="Ouyang Z."/>
            <person name="Cui H."/>
            <person name="Wang P."/>
            <person name="Qin Q."/>
        </authorList>
    </citation>
    <scope>NUCLEOTIDE SEQUENCE</scope>
</reference>
<dbReference type="SUPFAM" id="SSF57586">
    <property type="entry name" value="TNF receptor-like"/>
    <property type="match status" value="3"/>
</dbReference>
<feature type="region of interest" description="Disordered" evidence="1">
    <location>
        <begin position="260"/>
        <end position="296"/>
    </location>
</feature>
<proteinExistence type="evidence at transcript level"/>
<dbReference type="PANTHER" id="PTHR46875:SF3">
    <property type="entry name" value="CD40 MOLECULE, TNF RECEPTOR SUPERFAMILY MEMBER 5"/>
    <property type="match status" value="1"/>
</dbReference>
<dbReference type="CDD" id="cd13422">
    <property type="entry name" value="TNFRSF5_teleost"/>
    <property type="match status" value="1"/>
</dbReference>
<dbReference type="GO" id="GO:0002768">
    <property type="term" value="P:immune response-regulating cell surface receptor signaling pathway"/>
    <property type="evidence" value="ECO:0007669"/>
    <property type="project" value="TreeGrafter"/>
</dbReference>
<dbReference type="AlphaFoldDB" id="I6XQQ1"/>
<sequence>MLPTQLSLTKMYLLLLLPMIMGALMAAAQPRCDPQTQYEKDGECCKMCGPGTRMSSSLSDSCLDPRCVDCGEDEYQDKYTAELRCQHQPYCDAHRNFEVRVSKNKKEKIPCMCKYGFHCSSEECLTCVPHTTCEPGHGARIIGSHAHDTECQECKDGTFSNNTSWDGVCEKWTQCASGYQIQKSGTGVSDNICERTPRKHILVICLVIPVIFDSSRTWIDVLAMPRRCIDKKVKICVESCMGEHKKEPLRETIVPMMQPDNPVEEESTLPQSLPEEGGAGPPEENEHEPHQEMSAVGRTELGNVVAEEIGKSAIVSRQESQTETFTD</sequence>
<dbReference type="InterPro" id="IPR001368">
    <property type="entry name" value="TNFR/NGFR_Cys_rich_reg"/>
</dbReference>
<accession>I6XQQ1</accession>
<name>I6XQQ1_EPICO</name>
<keyword evidence="2" id="KW-0732">Signal</keyword>
<protein>
    <submittedName>
        <fullName evidence="4">CD40</fullName>
    </submittedName>
</protein>
<dbReference type="GO" id="GO:0004888">
    <property type="term" value="F:transmembrane signaling receptor activity"/>
    <property type="evidence" value="ECO:0007669"/>
    <property type="project" value="InterPro"/>
</dbReference>
<dbReference type="InterPro" id="IPR008063">
    <property type="entry name" value="Fas_rcpt"/>
</dbReference>
<feature type="signal peptide" evidence="2">
    <location>
        <begin position="1"/>
        <end position="22"/>
    </location>
</feature>
<dbReference type="GO" id="GO:0006915">
    <property type="term" value="P:apoptotic process"/>
    <property type="evidence" value="ECO:0007669"/>
    <property type="project" value="InterPro"/>
</dbReference>
<dbReference type="GO" id="GO:0035631">
    <property type="term" value="C:CD40 receptor complex"/>
    <property type="evidence" value="ECO:0007669"/>
    <property type="project" value="TreeGrafter"/>
</dbReference>
<feature type="domain" description="TNFR-Cys" evidence="3">
    <location>
        <begin position="113"/>
        <end position="151"/>
    </location>
</feature>
<dbReference type="InterPro" id="IPR052135">
    <property type="entry name" value="TNFRSF5"/>
</dbReference>
<feature type="domain" description="TNFR-Cys" evidence="3">
    <location>
        <begin position="32"/>
        <end position="67"/>
    </location>
</feature>
<evidence type="ECO:0000313" key="4">
    <source>
        <dbReference type="EMBL" id="AFN58328.1"/>
    </source>
</evidence>